<accession>A0AA38P3J2</accession>
<keyword evidence="4" id="KW-1185">Reference proteome</keyword>
<gene>
    <name evidence="3" type="ORF">F5878DRAFT_299400</name>
</gene>
<evidence type="ECO:0000256" key="1">
    <source>
        <dbReference type="SAM" id="MobiDB-lite"/>
    </source>
</evidence>
<proteinExistence type="predicted"/>
<dbReference type="Proteomes" id="UP001163846">
    <property type="component" value="Unassembled WGS sequence"/>
</dbReference>
<feature type="region of interest" description="Disordered" evidence="1">
    <location>
        <begin position="10"/>
        <end position="44"/>
    </location>
</feature>
<keyword evidence="2" id="KW-0812">Transmembrane</keyword>
<evidence type="ECO:0000313" key="4">
    <source>
        <dbReference type="Proteomes" id="UP001163846"/>
    </source>
</evidence>
<comment type="caution">
    <text evidence="3">The sequence shown here is derived from an EMBL/GenBank/DDBJ whole genome shotgun (WGS) entry which is preliminary data.</text>
</comment>
<name>A0AA38P3J2_9AGAR</name>
<reference evidence="3" key="1">
    <citation type="submission" date="2022-08" db="EMBL/GenBank/DDBJ databases">
        <authorList>
            <consortium name="DOE Joint Genome Institute"/>
            <person name="Min B."/>
            <person name="Riley R."/>
            <person name="Sierra-Patev S."/>
            <person name="Naranjo-Ortiz M."/>
            <person name="Looney B."/>
            <person name="Konkel Z."/>
            <person name="Slot J.C."/>
            <person name="Sakamoto Y."/>
            <person name="Steenwyk J.L."/>
            <person name="Rokas A."/>
            <person name="Carro J."/>
            <person name="Camarero S."/>
            <person name="Ferreira P."/>
            <person name="Molpeceres G."/>
            <person name="Ruiz-Duenas F.J."/>
            <person name="Serrano A."/>
            <person name="Henrissat B."/>
            <person name="Drula E."/>
            <person name="Hughes K.W."/>
            <person name="Mata J.L."/>
            <person name="Ishikawa N.K."/>
            <person name="Vargas-Isla R."/>
            <person name="Ushijima S."/>
            <person name="Smith C.A."/>
            <person name="Ahrendt S."/>
            <person name="Andreopoulos W."/>
            <person name="He G."/>
            <person name="Labutti K."/>
            <person name="Lipzen A."/>
            <person name="Ng V."/>
            <person name="Sandor L."/>
            <person name="Barry K."/>
            <person name="Martinez A.T."/>
            <person name="Xiao Y."/>
            <person name="Gibbons J.G."/>
            <person name="Terashima K."/>
            <person name="Hibbett D.S."/>
            <person name="Grigoriev I.V."/>
        </authorList>
    </citation>
    <scope>NUCLEOTIDE SEQUENCE</scope>
    <source>
        <strain evidence="3">TFB9207</strain>
    </source>
</reference>
<keyword evidence="2" id="KW-0472">Membrane</keyword>
<evidence type="ECO:0000313" key="3">
    <source>
        <dbReference type="EMBL" id="KAJ3835653.1"/>
    </source>
</evidence>
<dbReference type="EMBL" id="MU806390">
    <property type="protein sequence ID" value="KAJ3835653.1"/>
    <property type="molecule type" value="Genomic_DNA"/>
</dbReference>
<dbReference type="AlphaFoldDB" id="A0AA38P3J2"/>
<protein>
    <submittedName>
        <fullName evidence="3">Uncharacterized protein</fullName>
    </submittedName>
</protein>
<sequence length="203" mass="22266">MIALMSRALESTASTPTPNSTNPTSTLSTTASAASSTSTNDSSPATQVLTKVNMSQSHQVLPGLITSIKDVLQWLFLVLVVVVVGSVIQRRIYSLKRRGLPINSFFSARHNLYNPRPTRPFPTRFGRTLSVDELANVPTAYTHRTQSVHTQVMDDEVSRGLNQNELGDQKDGLPAYNKLDSPPIYADTLPVLPYDKLVLRESA</sequence>
<feature type="compositionally biased region" description="Low complexity" evidence="1">
    <location>
        <begin position="11"/>
        <end position="44"/>
    </location>
</feature>
<feature type="transmembrane region" description="Helical" evidence="2">
    <location>
        <begin position="71"/>
        <end position="88"/>
    </location>
</feature>
<evidence type="ECO:0000256" key="2">
    <source>
        <dbReference type="SAM" id="Phobius"/>
    </source>
</evidence>
<keyword evidence="2" id="KW-1133">Transmembrane helix</keyword>
<organism evidence="3 4">
    <name type="scientific">Lentinula raphanica</name>
    <dbReference type="NCBI Taxonomy" id="153919"/>
    <lineage>
        <taxon>Eukaryota</taxon>
        <taxon>Fungi</taxon>
        <taxon>Dikarya</taxon>
        <taxon>Basidiomycota</taxon>
        <taxon>Agaricomycotina</taxon>
        <taxon>Agaricomycetes</taxon>
        <taxon>Agaricomycetidae</taxon>
        <taxon>Agaricales</taxon>
        <taxon>Marasmiineae</taxon>
        <taxon>Omphalotaceae</taxon>
        <taxon>Lentinula</taxon>
    </lineage>
</organism>